<dbReference type="AlphaFoldDB" id="I1C2K6"/>
<proteinExistence type="predicted"/>
<name>I1C2K6_RHIO9</name>
<organism evidence="1 2">
    <name type="scientific">Rhizopus delemar (strain RA 99-880 / ATCC MYA-4621 / FGSC 9543 / NRRL 43880)</name>
    <name type="common">Mucormycosis agent</name>
    <name type="synonym">Rhizopus arrhizus var. delemar</name>
    <dbReference type="NCBI Taxonomy" id="246409"/>
    <lineage>
        <taxon>Eukaryota</taxon>
        <taxon>Fungi</taxon>
        <taxon>Fungi incertae sedis</taxon>
        <taxon>Mucoromycota</taxon>
        <taxon>Mucoromycotina</taxon>
        <taxon>Mucoromycetes</taxon>
        <taxon>Mucorales</taxon>
        <taxon>Mucorineae</taxon>
        <taxon>Rhizopodaceae</taxon>
        <taxon>Rhizopus</taxon>
    </lineage>
</organism>
<dbReference type="InParanoid" id="I1C2K6"/>
<keyword evidence="2" id="KW-1185">Reference proteome</keyword>
<evidence type="ECO:0000313" key="1">
    <source>
        <dbReference type="EMBL" id="EIE82686.1"/>
    </source>
</evidence>
<gene>
    <name evidence="1" type="ORF">RO3G_07391</name>
</gene>
<dbReference type="VEuPathDB" id="FungiDB:RO3G_07391"/>
<dbReference type="EMBL" id="CH476736">
    <property type="protein sequence ID" value="EIE82686.1"/>
    <property type="molecule type" value="Genomic_DNA"/>
</dbReference>
<reference evidence="1 2" key="1">
    <citation type="journal article" date="2009" name="PLoS Genet.">
        <title>Genomic analysis of the basal lineage fungus Rhizopus oryzae reveals a whole-genome duplication.</title>
        <authorList>
            <person name="Ma L.-J."/>
            <person name="Ibrahim A.S."/>
            <person name="Skory C."/>
            <person name="Grabherr M.G."/>
            <person name="Burger G."/>
            <person name="Butler M."/>
            <person name="Elias M."/>
            <person name="Idnurm A."/>
            <person name="Lang B.F."/>
            <person name="Sone T."/>
            <person name="Abe A."/>
            <person name="Calvo S.E."/>
            <person name="Corrochano L.M."/>
            <person name="Engels R."/>
            <person name="Fu J."/>
            <person name="Hansberg W."/>
            <person name="Kim J.-M."/>
            <person name="Kodira C.D."/>
            <person name="Koehrsen M.J."/>
            <person name="Liu B."/>
            <person name="Miranda-Saavedra D."/>
            <person name="O'Leary S."/>
            <person name="Ortiz-Castellanos L."/>
            <person name="Poulter R."/>
            <person name="Rodriguez-Romero J."/>
            <person name="Ruiz-Herrera J."/>
            <person name="Shen Y.-Q."/>
            <person name="Zeng Q."/>
            <person name="Galagan J."/>
            <person name="Birren B.W."/>
            <person name="Cuomo C.A."/>
            <person name="Wickes B.L."/>
        </authorList>
    </citation>
    <scope>NUCLEOTIDE SEQUENCE [LARGE SCALE GENOMIC DNA]</scope>
    <source>
        <strain evidence="2">RA 99-880 / ATCC MYA-4621 / FGSC 9543 / NRRL 43880</strain>
    </source>
</reference>
<dbReference type="RefSeq" id="XP_067518082.1">
    <property type="nucleotide sequence ID" value="XM_067661981.1"/>
</dbReference>
<evidence type="ECO:0000313" key="2">
    <source>
        <dbReference type="Proteomes" id="UP000009138"/>
    </source>
</evidence>
<dbReference type="Proteomes" id="UP000009138">
    <property type="component" value="Unassembled WGS sequence"/>
</dbReference>
<dbReference type="OrthoDB" id="10271477at2759"/>
<dbReference type="GeneID" id="93614362"/>
<accession>I1C2K6</accession>
<sequence>MSSHPTQLLVKAKDPQLRFSVGAQKWRVFKNVLKEACGSCLNIVGFKVDNRFIHEFNDQEFDLSDIEVCLDKSSEANKYAKILAHTANVKLKTARDNCDSNMLKKSAFDLRSNLLPHYLITAFANAN</sequence>
<protein>
    <submittedName>
        <fullName evidence="1">Uncharacterized protein</fullName>
    </submittedName>
</protein>